<dbReference type="RefSeq" id="WP_268249190.1">
    <property type="nucleotide sequence ID" value="NZ_BMXJ01000007.1"/>
</dbReference>
<keyword evidence="10" id="KW-1185">Reference proteome</keyword>
<dbReference type="InterPro" id="IPR050428">
    <property type="entry name" value="TCS_sensor_his_kinase"/>
</dbReference>
<sequence>MQAVPKKRGRTIAARIRAMVMIPTAALVALWLALTLALGGDAVYQLIRSKATDELVTPAAVGLVDAMSERSATIAYIENPDNADLAQELEEARQNTDGSLGAVVEDLIGFADIAPGEGGMHIEMLHGMYQDIGEMREAVDSGSASRADVLDYYNELVLHGADSFDSQGRAGNQEGSTSPGFTAVYMFRTVDVVARADAQIARGFATGELTLEDQREFTELMGSFQTLLDANAPYLSDEGHRERYETLLESPEYAAFTSLSNEIIERQVEAQTVTNPETFTLETVDDLSMPVDKAEWHEAYDPVLAELTALGADEAMYSAQVNRESANGAVLLAVGGSLGVAAVIVVAFYLARRSSRNLTERLLTLREESQDLAEKRLPDIMGRLHRGERVDTSSSLPELRIDDDEIGDVARAFNTAQHAAIDEAVQQTELRQGVNRVFLNIAHRSQTLVHRQLRLLDRMEREQEDPEQLAQLFKLDHLATRSRRNAENLLILGGEAPGRTWHRPMPLIDVLRGAISESGDYTRVKRERIARVNLNGPAVADVIHLVAELVDNAAMFSPPHTQVRLSSEDVPNGVTIEIEDRGLGMTDGEFDSANALLADPPEFDVMRLNEKMRLGLFVVSRLSHRHGIRVHLRPSPYGGVQAIVLLPQEIISGDRTPLPSSEESGEDIWEVREIVDRPGPALEAGRAGRSGKPVLTSVSTSPGGSGQERRSDKPDGGPEADAEPQAPLAPADAPGDDLLGTPDKDDTRPSLPTRNSRISAVPDAPGTSPVKETKQPETVDAGGGRPALPKRRPQENLAPQLATSPAGDGATGPAAGGASSEAAPDNTERLARLRRNMSAFQKGTDRGRRDGKQNTNDTDKDA</sequence>
<dbReference type="PANTHER" id="PTHR45436">
    <property type="entry name" value="SENSOR HISTIDINE KINASE YKOH"/>
    <property type="match status" value="1"/>
</dbReference>
<evidence type="ECO:0000313" key="9">
    <source>
        <dbReference type="EMBL" id="MBE1459805.1"/>
    </source>
</evidence>
<dbReference type="Pfam" id="PF08376">
    <property type="entry name" value="NIT"/>
    <property type="match status" value="1"/>
</dbReference>
<accession>A0ABR9HL88</accession>
<dbReference type="Pfam" id="PF02518">
    <property type="entry name" value="HATPase_c"/>
    <property type="match status" value="1"/>
</dbReference>
<dbReference type="InterPro" id="IPR036890">
    <property type="entry name" value="HATPase_C_sf"/>
</dbReference>
<evidence type="ECO:0000256" key="2">
    <source>
        <dbReference type="ARBA" id="ARBA00012438"/>
    </source>
</evidence>
<evidence type="ECO:0000256" key="3">
    <source>
        <dbReference type="ARBA" id="ARBA00022553"/>
    </source>
</evidence>
<evidence type="ECO:0000256" key="4">
    <source>
        <dbReference type="ARBA" id="ARBA00022679"/>
    </source>
</evidence>
<dbReference type="EMBL" id="JADBDY010000001">
    <property type="protein sequence ID" value="MBE1459805.1"/>
    <property type="molecule type" value="Genomic_DNA"/>
</dbReference>
<protein>
    <recommendedName>
        <fullName evidence="2">histidine kinase</fullName>
        <ecNumber evidence="2">2.7.13.3</ecNumber>
    </recommendedName>
</protein>
<feature type="transmembrane region" description="Helical" evidence="7">
    <location>
        <begin position="329"/>
        <end position="351"/>
    </location>
</feature>
<keyword evidence="5 9" id="KW-0418">Kinase</keyword>
<gene>
    <name evidence="9" type="ORF">H4W79_004019</name>
</gene>
<dbReference type="Gene3D" id="3.30.565.10">
    <property type="entry name" value="Histidine kinase-like ATPase, C-terminal domain"/>
    <property type="match status" value="1"/>
</dbReference>
<comment type="caution">
    <text evidence="9">The sequence shown here is derived from an EMBL/GenBank/DDBJ whole genome shotgun (WGS) entry which is preliminary data.</text>
</comment>
<evidence type="ECO:0000256" key="6">
    <source>
        <dbReference type="SAM" id="MobiDB-lite"/>
    </source>
</evidence>
<feature type="compositionally biased region" description="Low complexity" evidence="6">
    <location>
        <begin position="723"/>
        <end position="740"/>
    </location>
</feature>
<dbReference type="SUPFAM" id="SSF55874">
    <property type="entry name" value="ATPase domain of HSP90 chaperone/DNA topoisomerase II/histidine kinase"/>
    <property type="match status" value="1"/>
</dbReference>
<feature type="compositionally biased region" description="Low complexity" evidence="6">
    <location>
        <begin position="802"/>
        <end position="825"/>
    </location>
</feature>
<organism evidence="9 10">
    <name type="scientific">Nocardiopsis terrae</name>
    <dbReference type="NCBI Taxonomy" id="372655"/>
    <lineage>
        <taxon>Bacteria</taxon>
        <taxon>Bacillati</taxon>
        <taxon>Actinomycetota</taxon>
        <taxon>Actinomycetes</taxon>
        <taxon>Streptosporangiales</taxon>
        <taxon>Nocardiopsidaceae</taxon>
        <taxon>Nocardiopsis</taxon>
    </lineage>
</organism>
<dbReference type="GO" id="GO:0016301">
    <property type="term" value="F:kinase activity"/>
    <property type="evidence" value="ECO:0007669"/>
    <property type="project" value="UniProtKB-KW"/>
</dbReference>
<keyword evidence="7" id="KW-0812">Transmembrane</keyword>
<keyword evidence="7" id="KW-0472">Membrane</keyword>
<dbReference type="InterPro" id="IPR003594">
    <property type="entry name" value="HATPase_dom"/>
</dbReference>
<feature type="compositionally biased region" description="Basic and acidic residues" evidence="6">
    <location>
        <begin position="707"/>
        <end position="716"/>
    </location>
</feature>
<evidence type="ECO:0000259" key="8">
    <source>
        <dbReference type="SMART" id="SM00387"/>
    </source>
</evidence>
<evidence type="ECO:0000256" key="1">
    <source>
        <dbReference type="ARBA" id="ARBA00000085"/>
    </source>
</evidence>
<dbReference type="EC" id="2.7.13.3" evidence="2"/>
<dbReference type="PANTHER" id="PTHR45436:SF5">
    <property type="entry name" value="SENSOR HISTIDINE KINASE TRCS"/>
    <property type="match status" value="1"/>
</dbReference>
<proteinExistence type="predicted"/>
<reference evidence="9 10" key="1">
    <citation type="submission" date="2020-10" db="EMBL/GenBank/DDBJ databases">
        <title>Sequencing the genomes of 1000 actinobacteria strains.</title>
        <authorList>
            <person name="Klenk H.-P."/>
        </authorList>
    </citation>
    <scope>NUCLEOTIDE SEQUENCE [LARGE SCALE GENOMIC DNA]</scope>
    <source>
        <strain evidence="9 10">DSM 45157</strain>
    </source>
</reference>
<dbReference type="Proteomes" id="UP000598217">
    <property type="component" value="Unassembled WGS sequence"/>
</dbReference>
<evidence type="ECO:0000256" key="7">
    <source>
        <dbReference type="SAM" id="Phobius"/>
    </source>
</evidence>
<evidence type="ECO:0000313" key="10">
    <source>
        <dbReference type="Proteomes" id="UP000598217"/>
    </source>
</evidence>
<feature type="compositionally biased region" description="Basic and acidic residues" evidence="6">
    <location>
        <begin position="843"/>
        <end position="862"/>
    </location>
</feature>
<feature type="domain" description="Histidine kinase/HSP90-like ATPase" evidence="8">
    <location>
        <begin position="538"/>
        <end position="650"/>
    </location>
</feature>
<dbReference type="InterPro" id="IPR013587">
    <property type="entry name" value="Nitrate/nitrite_sensing"/>
</dbReference>
<dbReference type="SMART" id="SM00387">
    <property type="entry name" value="HATPase_c"/>
    <property type="match status" value="1"/>
</dbReference>
<keyword evidence="7" id="KW-1133">Transmembrane helix</keyword>
<keyword evidence="4" id="KW-0808">Transferase</keyword>
<dbReference type="Gene3D" id="6.10.340.10">
    <property type="match status" value="1"/>
</dbReference>
<name>A0ABR9HL88_9ACTN</name>
<evidence type="ECO:0000256" key="5">
    <source>
        <dbReference type="ARBA" id="ARBA00022777"/>
    </source>
</evidence>
<feature type="region of interest" description="Disordered" evidence="6">
    <location>
        <begin position="679"/>
        <end position="862"/>
    </location>
</feature>
<keyword evidence="3" id="KW-0597">Phosphoprotein</keyword>
<comment type="catalytic activity">
    <reaction evidence="1">
        <text>ATP + protein L-histidine = ADP + protein N-phospho-L-histidine.</text>
        <dbReference type="EC" id="2.7.13.3"/>
    </reaction>
</comment>